<dbReference type="Proteomes" id="UP000282930">
    <property type="component" value="Chromosome"/>
</dbReference>
<evidence type="ECO:0000256" key="1">
    <source>
        <dbReference type="SAM" id="SignalP"/>
    </source>
</evidence>
<dbReference type="InterPro" id="IPR032774">
    <property type="entry name" value="WG_beta_rep"/>
</dbReference>
<dbReference type="SUPFAM" id="SSF69360">
    <property type="entry name" value="Cell wall binding repeat"/>
    <property type="match status" value="1"/>
</dbReference>
<dbReference type="RefSeq" id="WP_127352867.1">
    <property type="nucleotide sequence ID" value="NZ_CP034791.1"/>
</dbReference>
<keyword evidence="3" id="KW-1185">Reference proteome</keyword>
<dbReference type="KEGG" id="ccha:ELD05_13740"/>
<organism evidence="2 3">
    <name type="scientific">Caldicellulosiruptor changbaiensis</name>
    <dbReference type="NCBI Taxonomy" id="1222016"/>
    <lineage>
        <taxon>Bacteria</taxon>
        <taxon>Bacillati</taxon>
        <taxon>Bacillota</taxon>
        <taxon>Bacillota incertae sedis</taxon>
        <taxon>Caldicellulosiruptorales</taxon>
        <taxon>Caldicellulosiruptoraceae</taxon>
        <taxon>Caldicellulosiruptor</taxon>
    </lineage>
</organism>
<feature type="signal peptide" evidence="1">
    <location>
        <begin position="1"/>
        <end position="26"/>
    </location>
</feature>
<dbReference type="PANTHER" id="PTHR37841:SF1">
    <property type="entry name" value="DUF3298 DOMAIN-CONTAINING PROTEIN"/>
    <property type="match status" value="1"/>
</dbReference>
<name>A0A3T0D932_9FIRM</name>
<sequence>MRRIKRFVCFLLAVVWLIGTLTSAYSQQASSQKIVYIKPQFENVMFWENGWISYLQGGKWGIMNSFGQVLLKPQFDKIEPVVYDGRAIMGIEDKLYKDIFVVWQNGRAGFVDSNLKILAKPELDSFEVLNPWLSLYVCKKDGKYGFLNLDKKVYITPQFDKMYFVVVLSYNPNGKYSNPHIKCTLPNENNKEFCLYALDLKDGTWPDSYLEYILVSKDGKCGAVDTNGNVFVDLSFSSFEEVLADSKFAEALQAMLNKSVSAPSSNNQEAKIPVSEYISYEKLGNNYKLILTKGYKLTKSKGTYENVKYLGVNNFIAVCKDKKWGVVDINERFVVKPQLDDIKEFSEGFLAFKQNGKWGFMDKNFKVVIKPQFDKVENFSEGYAAVNRSGLWGYINSSGKLVIKPQFSLAGTFFAKLATASTKDYVGLIDTKGSFVLKFSAKNSNYSFVDSESYKFRFMPSYARNSTDFMIYMSLLKFPKFGYVVIDKKSNKVGLVLRGQGK</sequence>
<evidence type="ECO:0000313" key="3">
    <source>
        <dbReference type="Proteomes" id="UP000282930"/>
    </source>
</evidence>
<reference evidence="2 3" key="1">
    <citation type="submission" date="2018-12" db="EMBL/GenBank/DDBJ databases">
        <title>Genome sequence from the cellulolytic species, Caldicellulosiruptor changbaiensis.</title>
        <authorList>
            <person name="Blumer-Schuette S.E."/>
            <person name="Mendoza C."/>
        </authorList>
    </citation>
    <scope>NUCLEOTIDE SEQUENCE [LARGE SCALE GENOMIC DNA]</scope>
    <source>
        <strain evidence="2 3">CBS-Z</strain>
    </source>
</reference>
<gene>
    <name evidence="2" type="ORF">ELD05_13740</name>
</gene>
<proteinExistence type="predicted"/>
<feature type="chain" id="PRO_5019526639" evidence="1">
    <location>
        <begin position="27"/>
        <end position="502"/>
    </location>
</feature>
<dbReference type="PANTHER" id="PTHR37841">
    <property type="entry name" value="GLR2918 PROTEIN"/>
    <property type="match status" value="1"/>
</dbReference>
<protein>
    <submittedName>
        <fullName evidence="2">WG repeat-containing protein</fullName>
    </submittedName>
</protein>
<dbReference type="Pfam" id="PF14903">
    <property type="entry name" value="WG_beta_rep"/>
    <property type="match status" value="2"/>
</dbReference>
<keyword evidence="1" id="KW-0732">Signal</keyword>
<accession>A0A3T0D932</accession>
<dbReference type="EMBL" id="CP034791">
    <property type="protein sequence ID" value="AZT91563.1"/>
    <property type="molecule type" value="Genomic_DNA"/>
</dbReference>
<evidence type="ECO:0000313" key="2">
    <source>
        <dbReference type="EMBL" id="AZT91563.1"/>
    </source>
</evidence>
<dbReference type="AlphaFoldDB" id="A0A3T0D932"/>